<protein>
    <submittedName>
        <fullName evidence="2">Endonuclease/exonuclease/phosphatase</fullName>
    </submittedName>
</protein>
<dbReference type="Pfam" id="PF00932">
    <property type="entry name" value="LTD"/>
    <property type="match status" value="1"/>
</dbReference>
<feature type="domain" description="LTD" evidence="1">
    <location>
        <begin position="330"/>
        <end position="450"/>
    </location>
</feature>
<keyword evidence="2" id="KW-0378">Hydrolase</keyword>
<dbReference type="InterPro" id="IPR005135">
    <property type="entry name" value="Endo/exonuclease/phosphatase"/>
</dbReference>
<comment type="caution">
    <text evidence="2">The sequence shown here is derived from an EMBL/GenBank/DDBJ whole genome shotgun (WGS) entry which is preliminary data.</text>
</comment>
<dbReference type="Proteomes" id="UP000309215">
    <property type="component" value="Unassembled WGS sequence"/>
</dbReference>
<dbReference type="EMBL" id="SSMQ01000082">
    <property type="protein sequence ID" value="TKC97168.1"/>
    <property type="molecule type" value="Genomic_DNA"/>
</dbReference>
<gene>
    <name evidence="2" type="ORF">E8A74_44475</name>
</gene>
<organism evidence="2 3">
    <name type="scientific">Polyangium fumosum</name>
    <dbReference type="NCBI Taxonomy" id="889272"/>
    <lineage>
        <taxon>Bacteria</taxon>
        <taxon>Pseudomonadati</taxon>
        <taxon>Myxococcota</taxon>
        <taxon>Polyangia</taxon>
        <taxon>Polyangiales</taxon>
        <taxon>Polyangiaceae</taxon>
        <taxon>Polyangium</taxon>
    </lineage>
</organism>
<dbReference type="Gene3D" id="3.60.10.10">
    <property type="entry name" value="Endonuclease/exonuclease/phosphatase"/>
    <property type="match status" value="1"/>
</dbReference>
<evidence type="ECO:0000313" key="3">
    <source>
        <dbReference type="Proteomes" id="UP000309215"/>
    </source>
</evidence>
<proteinExistence type="predicted"/>
<dbReference type="OrthoDB" id="5500612at2"/>
<dbReference type="InterPro" id="IPR036415">
    <property type="entry name" value="Lamin_tail_dom_sf"/>
</dbReference>
<dbReference type="SUPFAM" id="SSF56219">
    <property type="entry name" value="DNase I-like"/>
    <property type="match status" value="1"/>
</dbReference>
<dbReference type="Gene3D" id="2.60.40.1260">
    <property type="entry name" value="Lamin Tail domain"/>
    <property type="match status" value="1"/>
</dbReference>
<keyword evidence="3" id="KW-1185">Reference proteome</keyword>
<dbReference type="InterPro" id="IPR036691">
    <property type="entry name" value="Endo/exonu/phosph_ase_sf"/>
</dbReference>
<evidence type="ECO:0000313" key="2">
    <source>
        <dbReference type="EMBL" id="TKC97168.1"/>
    </source>
</evidence>
<dbReference type="GO" id="GO:0004519">
    <property type="term" value="F:endonuclease activity"/>
    <property type="evidence" value="ECO:0007669"/>
    <property type="project" value="UniProtKB-KW"/>
</dbReference>
<dbReference type="InterPro" id="IPR001322">
    <property type="entry name" value="Lamin_tail_dom"/>
</dbReference>
<evidence type="ECO:0000259" key="1">
    <source>
        <dbReference type="PROSITE" id="PS51841"/>
    </source>
</evidence>
<accession>A0A4U1IS69</accession>
<reference evidence="2 3" key="1">
    <citation type="submission" date="2019-04" db="EMBL/GenBank/DDBJ databases">
        <authorList>
            <person name="Li Y."/>
            <person name="Wang J."/>
        </authorList>
    </citation>
    <scope>NUCLEOTIDE SEQUENCE [LARGE SCALE GENOMIC DNA]</scope>
    <source>
        <strain evidence="2 3">DSM 14668</strain>
    </source>
</reference>
<keyword evidence="2" id="KW-0269">Exonuclease</keyword>
<dbReference type="Pfam" id="PF03372">
    <property type="entry name" value="Exo_endo_phos"/>
    <property type="match status" value="1"/>
</dbReference>
<dbReference type="PROSITE" id="PS51841">
    <property type="entry name" value="LTD"/>
    <property type="match status" value="1"/>
</dbReference>
<keyword evidence="2" id="KW-0255">Endonuclease</keyword>
<sequence length="494" mass="51566">METMEYAHGRSRSGSSTSAPASLVVLVSSLVIVAAPACVAPEEDEPFVDTASFAYTVPAKGTATTLDVAGWNLEWFGDASRGPTNDTLQRQNAYDVISGADMDLWGVQEIVSVSQWNTLKSQLAGYAGFLSNDPIVTNGSSYYTTSEQKLGFLYKTSVATVQSARVILTAYDYEFAGRPPLEVKLSVTLNGTTDNVIVIVLHMKALADSASYLRRLDASTALKSYLDTNHPTQKVFVVGDFNDDLDGSISGNPTPYANFLADTADYHFATKALTDANISSTSSGGATLDHHLVTNELALALVPGSVEAYKVSTFIPSYASTTSDHFPILSRYTWAAAKPAQVVINEICANEPGSSVTGEFVELVNIGGLPAPLDGWTISDTTSVRHTFAAGTTLAPGKSLVIFGATSAIPAGTPNAIGSSTSNLGLANAGDAVYLRDATGTTKDSFSYPASLAAVDGVSMNRSPDAAESATFVLHTALVAAGSSPGTRANGAAF</sequence>
<name>A0A4U1IS69_9BACT</name>
<dbReference type="GO" id="GO:0004527">
    <property type="term" value="F:exonuclease activity"/>
    <property type="evidence" value="ECO:0007669"/>
    <property type="project" value="UniProtKB-KW"/>
</dbReference>
<keyword evidence="2" id="KW-0540">Nuclease</keyword>
<dbReference type="SUPFAM" id="SSF74853">
    <property type="entry name" value="Lamin A/C globular tail domain"/>
    <property type="match status" value="1"/>
</dbReference>
<dbReference type="AlphaFoldDB" id="A0A4U1IS69"/>